<proteinExistence type="predicted"/>
<dbReference type="AlphaFoldDB" id="A0A840Y9B4"/>
<evidence type="ECO:0000313" key="2">
    <source>
        <dbReference type="EMBL" id="MBB5709424.1"/>
    </source>
</evidence>
<gene>
    <name evidence="2" type="ORF">FHT02_000630</name>
</gene>
<name>A0A840Y9B4_9SPHN</name>
<evidence type="ECO:0000313" key="3">
    <source>
        <dbReference type="Proteomes" id="UP000527143"/>
    </source>
</evidence>
<feature type="region of interest" description="Disordered" evidence="1">
    <location>
        <begin position="1"/>
        <end position="22"/>
    </location>
</feature>
<evidence type="ECO:0000256" key="1">
    <source>
        <dbReference type="SAM" id="MobiDB-lite"/>
    </source>
</evidence>
<dbReference type="RefSeq" id="WP_184084096.1">
    <property type="nucleotide sequence ID" value="NZ_JACIJF010000001.1"/>
</dbReference>
<organism evidence="2 3">
    <name type="scientific">Sphingomonas xinjiangensis</name>
    <dbReference type="NCBI Taxonomy" id="643568"/>
    <lineage>
        <taxon>Bacteria</taxon>
        <taxon>Pseudomonadati</taxon>
        <taxon>Pseudomonadota</taxon>
        <taxon>Alphaproteobacteria</taxon>
        <taxon>Sphingomonadales</taxon>
        <taxon>Sphingomonadaceae</taxon>
        <taxon>Sphingomonas</taxon>
    </lineage>
</organism>
<comment type="caution">
    <text evidence="2">The sequence shown here is derived from an EMBL/GenBank/DDBJ whole genome shotgun (WGS) entry which is preliminary data.</text>
</comment>
<keyword evidence="3" id="KW-1185">Reference proteome</keyword>
<protein>
    <submittedName>
        <fullName evidence="2">Uncharacterized protein</fullName>
    </submittedName>
</protein>
<dbReference type="EMBL" id="JACIJF010000001">
    <property type="protein sequence ID" value="MBB5709424.1"/>
    <property type="molecule type" value="Genomic_DNA"/>
</dbReference>
<feature type="region of interest" description="Disordered" evidence="1">
    <location>
        <begin position="114"/>
        <end position="134"/>
    </location>
</feature>
<reference evidence="2 3" key="1">
    <citation type="submission" date="2020-08" db="EMBL/GenBank/DDBJ databases">
        <title>Genomic Encyclopedia of Type Strains, Phase IV (KMG-IV): sequencing the most valuable type-strain genomes for metagenomic binning, comparative biology and taxonomic classification.</title>
        <authorList>
            <person name="Goeker M."/>
        </authorList>
    </citation>
    <scope>NUCLEOTIDE SEQUENCE [LARGE SCALE GENOMIC DNA]</scope>
    <source>
        <strain evidence="2 3">DSM 26736</strain>
    </source>
</reference>
<dbReference type="Proteomes" id="UP000527143">
    <property type="component" value="Unassembled WGS sequence"/>
</dbReference>
<accession>A0A840Y9B4</accession>
<sequence length="134" mass="14757">MAAFNPASIKPASKSAEFSKQGNGRAAKDVLLSAIDTQLALFKDPKKEGRRWFTVGKSETLLTLRYSNRALVLKDGEKSVAVPNDQFVGAMAYFKGEVEKGTYADQLTELEAANEERKTKMRNTRASKKAEKPA</sequence>